<dbReference type="Pfam" id="PF02515">
    <property type="entry name" value="CoA_transf_3"/>
    <property type="match status" value="1"/>
</dbReference>
<dbReference type="PANTHER" id="PTHR48207:SF3">
    <property type="entry name" value="SUCCINATE--HYDROXYMETHYLGLUTARATE COA-TRANSFERASE"/>
    <property type="match status" value="1"/>
</dbReference>
<dbReference type="EMBL" id="FZQA01000003">
    <property type="protein sequence ID" value="SNT73228.1"/>
    <property type="molecule type" value="Genomic_DNA"/>
</dbReference>
<dbReference type="PANTHER" id="PTHR48207">
    <property type="entry name" value="SUCCINATE--HYDROXYMETHYLGLUTARATE COA-TRANSFERASE"/>
    <property type="match status" value="1"/>
</dbReference>
<evidence type="ECO:0000256" key="1">
    <source>
        <dbReference type="ARBA" id="ARBA00022679"/>
    </source>
</evidence>
<accession>A0A239PSW3</accession>
<organism evidence="2 3">
    <name type="scientific">Amphiplicatus metriothermophilus</name>
    <dbReference type="NCBI Taxonomy" id="1519374"/>
    <lineage>
        <taxon>Bacteria</taxon>
        <taxon>Pseudomonadati</taxon>
        <taxon>Pseudomonadota</taxon>
        <taxon>Alphaproteobacteria</taxon>
        <taxon>Parvularculales</taxon>
        <taxon>Parvularculaceae</taxon>
        <taxon>Amphiplicatus</taxon>
    </lineage>
</organism>
<dbReference type="Proteomes" id="UP000198346">
    <property type="component" value="Unassembled WGS sequence"/>
</dbReference>
<dbReference type="RefSeq" id="WP_089412108.1">
    <property type="nucleotide sequence ID" value="NZ_FZQA01000003.1"/>
</dbReference>
<protein>
    <submittedName>
        <fullName evidence="2">Formyl-CoA transferase</fullName>
    </submittedName>
</protein>
<evidence type="ECO:0000313" key="3">
    <source>
        <dbReference type="Proteomes" id="UP000198346"/>
    </source>
</evidence>
<keyword evidence="3" id="KW-1185">Reference proteome</keyword>
<dbReference type="OrthoDB" id="9806585at2"/>
<gene>
    <name evidence="2" type="ORF">SAMN06297382_1626</name>
</gene>
<dbReference type="GO" id="GO:0008410">
    <property type="term" value="F:CoA-transferase activity"/>
    <property type="evidence" value="ECO:0007669"/>
    <property type="project" value="TreeGrafter"/>
</dbReference>
<name>A0A239PSW3_9PROT</name>
<dbReference type="AlphaFoldDB" id="A0A239PSW3"/>
<keyword evidence="1 2" id="KW-0808">Transferase</keyword>
<dbReference type="InterPro" id="IPR044855">
    <property type="entry name" value="CoA-Trfase_III_dom3_sf"/>
</dbReference>
<dbReference type="InterPro" id="IPR050483">
    <property type="entry name" value="CoA-transferase_III_domain"/>
</dbReference>
<dbReference type="InterPro" id="IPR023606">
    <property type="entry name" value="CoA-Trfase_III_dom_1_sf"/>
</dbReference>
<dbReference type="SUPFAM" id="SSF89796">
    <property type="entry name" value="CoA-transferase family III (CaiB/BaiF)"/>
    <property type="match status" value="1"/>
</dbReference>
<dbReference type="Gene3D" id="3.30.1540.10">
    <property type="entry name" value="formyl-coa transferase, domain 3"/>
    <property type="match status" value="1"/>
</dbReference>
<reference evidence="2 3" key="1">
    <citation type="submission" date="2017-07" db="EMBL/GenBank/DDBJ databases">
        <authorList>
            <person name="Sun Z.S."/>
            <person name="Albrecht U."/>
            <person name="Echele G."/>
            <person name="Lee C.C."/>
        </authorList>
    </citation>
    <scope>NUCLEOTIDE SEQUENCE [LARGE SCALE GENOMIC DNA]</scope>
    <source>
        <strain evidence="2 3">CGMCC 1.12710</strain>
    </source>
</reference>
<evidence type="ECO:0000313" key="2">
    <source>
        <dbReference type="EMBL" id="SNT73228.1"/>
    </source>
</evidence>
<proteinExistence type="predicted"/>
<sequence length="427" mass="44781">MSESSSSAPQAETARPPAALAGVRVLDLSRVLAGPWASQIFADLGAEVVKIERPGRGDDTRGWGPPFLHDADGEATDAAYFLSANRNKRSVAIDIAAPEGAALVRRLAAQADVLIENFKVGGLRKYGLDYESLRNVNRRLVYCSVTGFGQTGPYAARAGYDYMIQAMGGLMSITGQPDGAPGAEPMKVGVAVADLFAGMYAAAGALAALRHAERTGEGQHLDVALYDCQIAMLANQAANYLVSGVAPGRLGNAHPNIAPYQVFETADGHIVIAVGNDGQFAAFARLIGRPELAADARFETNRRRVENRAALIAEIAPAIRERTSKAWFELLEAAGVPAGPINAIDAVFADPQTRARAMAAPAPQEAARAEAPDLRYVPHPVKYSATPARFDGAPPALGAHTRDVLESALGLSAAEIAALAKKGVIAI</sequence>
<dbReference type="InterPro" id="IPR003673">
    <property type="entry name" value="CoA-Trfase_fam_III"/>
</dbReference>
<dbReference type="Gene3D" id="3.40.50.10540">
    <property type="entry name" value="Crotonobetainyl-coa:carnitine coa-transferase, domain 1"/>
    <property type="match status" value="1"/>
</dbReference>